<comment type="caution">
    <text evidence="1">The sequence shown here is derived from an EMBL/GenBank/DDBJ whole genome shotgun (WGS) entry which is preliminary data.</text>
</comment>
<sequence>MRGLGNSVELLRPLVETKAWNYAVVWKYGDDPTRFIEWMGCCCMGAGRGDNERGKTKEEKGVEYSICRDSFYQHPVRTKACEAIAQLPYTMSLYSGVHGEVAVSNQPRWITQEATGTQVLIPIVGGLVELFTLKLIPKDIKIIEFITAHSYFSLKQEAMSPQSCTNLSLNEHPPSEECYLLSQRCPSASLTSSLISRVHLAAVTQNSSYHCIEGSSSGSNPSNEHTSSDMKIVFLTEHENLNQSVKQSSSFKRSKCNETSRRKQKVLGFNCGTLEEDNPKLIRETQGYHSKNLVTERNRRNRIKDGLFALRALVPKITKMDRASILGDAISYIQELQEQEKELRNEIRNLEEENCENPSNWRMTTDKAQGFTKSQAFTEFNQSSSGCIRKTAMEVRKVQVNVHQIGRRDFLITLCCEQKRGGFARLMETIHSFGLQVTNANSTTFDGKVLNILTVEASKHDIQPKKLREYLIERTG</sequence>
<gene>
    <name evidence="1" type="ORF">L6164_027250</name>
</gene>
<evidence type="ECO:0000313" key="2">
    <source>
        <dbReference type="Proteomes" id="UP000828941"/>
    </source>
</evidence>
<proteinExistence type="predicted"/>
<name>A0ACB9LU17_BAUVA</name>
<protein>
    <submittedName>
        <fullName evidence="1">Uncharacterized protein</fullName>
    </submittedName>
</protein>
<keyword evidence="2" id="KW-1185">Reference proteome</keyword>
<dbReference type="EMBL" id="CM039436">
    <property type="protein sequence ID" value="KAI4314330.1"/>
    <property type="molecule type" value="Genomic_DNA"/>
</dbReference>
<organism evidence="1 2">
    <name type="scientific">Bauhinia variegata</name>
    <name type="common">Purple orchid tree</name>
    <name type="synonym">Phanera variegata</name>
    <dbReference type="NCBI Taxonomy" id="167791"/>
    <lineage>
        <taxon>Eukaryota</taxon>
        <taxon>Viridiplantae</taxon>
        <taxon>Streptophyta</taxon>
        <taxon>Embryophyta</taxon>
        <taxon>Tracheophyta</taxon>
        <taxon>Spermatophyta</taxon>
        <taxon>Magnoliopsida</taxon>
        <taxon>eudicotyledons</taxon>
        <taxon>Gunneridae</taxon>
        <taxon>Pentapetalae</taxon>
        <taxon>rosids</taxon>
        <taxon>fabids</taxon>
        <taxon>Fabales</taxon>
        <taxon>Fabaceae</taxon>
        <taxon>Cercidoideae</taxon>
        <taxon>Cercideae</taxon>
        <taxon>Bauhiniinae</taxon>
        <taxon>Bauhinia</taxon>
    </lineage>
</organism>
<reference evidence="1 2" key="1">
    <citation type="journal article" date="2022" name="DNA Res.">
        <title>Chromosomal-level genome assembly of the orchid tree Bauhinia variegata (Leguminosae; Cercidoideae) supports the allotetraploid origin hypothesis of Bauhinia.</title>
        <authorList>
            <person name="Zhong Y."/>
            <person name="Chen Y."/>
            <person name="Zheng D."/>
            <person name="Pang J."/>
            <person name="Liu Y."/>
            <person name="Luo S."/>
            <person name="Meng S."/>
            <person name="Qian L."/>
            <person name="Wei D."/>
            <person name="Dai S."/>
            <person name="Zhou R."/>
        </authorList>
    </citation>
    <scope>NUCLEOTIDE SEQUENCE [LARGE SCALE GENOMIC DNA]</scope>
    <source>
        <strain evidence="1">BV-YZ2020</strain>
    </source>
</reference>
<accession>A0ACB9LU17</accession>
<evidence type="ECO:0000313" key="1">
    <source>
        <dbReference type="EMBL" id="KAI4314330.1"/>
    </source>
</evidence>
<dbReference type="Proteomes" id="UP000828941">
    <property type="component" value="Chromosome 11"/>
</dbReference>